<dbReference type="AlphaFoldDB" id="A0A1H3AJU2"/>
<dbReference type="EMBL" id="FNNG01000009">
    <property type="protein sequence ID" value="SDX29982.1"/>
    <property type="molecule type" value="Genomic_DNA"/>
</dbReference>
<gene>
    <name evidence="1" type="ORF">SAMN05660923_02057</name>
</gene>
<dbReference type="Proteomes" id="UP000198828">
    <property type="component" value="Unassembled WGS sequence"/>
</dbReference>
<sequence>MKKKDKKVISIDMEMGISLNNLIYMYEDTKDLNMKNKEVRNKALESKKEI</sequence>
<reference evidence="1 2" key="1">
    <citation type="submission" date="2016-10" db="EMBL/GenBank/DDBJ databases">
        <authorList>
            <person name="de Groot N.N."/>
        </authorList>
    </citation>
    <scope>NUCLEOTIDE SEQUENCE [LARGE SCALE GENOMIC DNA]</scope>
    <source>
        <strain evidence="1 2">DSM 23310</strain>
    </source>
</reference>
<name>A0A1H3AJU2_9FIRM</name>
<keyword evidence="2" id="KW-1185">Reference proteome</keyword>
<protein>
    <submittedName>
        <fullName evidence="1">Uncharacterized protein</fullName>
    </submittedName>
</protein>
<proteinExistence type="predicted"/>
<evidence type="ECO:0000313" key="1">
    <source>
        <dbReference type="EMBL" id="SDX29982.1"/>
    </source>
</evidence>
<evidence type="ECO:0000313" key="2">
    <source>
        <dbReference type="Proteomes" id="UP000198828"/>
    </source>
</evidence>
<dbReference type="RefSeq" id="WP_159428674.1">
    <property type="nucleotide sequence ID" value="NZ_FNNG01000009.1"/>
</dbReference>
<accession>A0A1H3AJU2</accession>
<organism evidence="1 2">
    <name type="scientific">Tepidimicrobium xylanilyticum</name>
    <dbReference type="NCBI Taxonomy" id="1123352"/>
    <lineage>
        <taxon>Bacteria</taxon>
        <taxon>Bacillati</taxon>
        <taxon>Bacillota</taxon>
        <taxon>Tissierellia</taxon>
        <taxon>Tissierellales</taxon>
        <taxon>Tepidimicrobiaceae</taxon>
        <taxon>Tepidimicrobium</taxon>
    </lineage>
</organism>